<reference evidence="1 2" key="1">
    <citation type="submission" date="2017-03" db="EMBL/GenBank/DDBJ databases">
        <title>Genome analysis of strain PAMC 26510.</title>
        <authorList>
            <person name="Oh H.-M."/>
            <person name="Yang J.-A."/>
        </authorList>
    </citation>
    <scope>NUCLEOTIDE SEQUENCE [LARGE SCALE GENOMIC DNA]</scope>
    <source>
        <strain evidence="1 2">PAMC 26510</strain>
    </source>
</reference>
<evidence type="ECO:0000313" key="2">
    <source>
        <dbReference type="Proteomes" id="UP000194546"/>
    </source>
</evidence>
<organism evidence="1 2">
    <name type="scientific">Caballeronia sordidicola</name>
    <name type="common">Burkholderia sordidicola</name>
    <dbReference type="NCBI Taxonomy" id="196367"/>
    <lineage>
        <taxon>Bacteria</taxon>
        <taxon>Pseudomonadati</taxon>
        <taxon>Pseudomonadota</taxon>
        <taxon>Betaproteobacteria</taxon>
        <taxon>Burkholderiales</taxon>
        <taxon>Burkholderiaceae</taxon>
        <taxon>Caballeronia</taxon>
    </lineage>
</organism>
<name>A0A242N224_CABSO</name>
<comment type="caution">
    <text evidence="1">The sequence shown here is derived from an EMBL/GenBank/DDBJ whole genome shotgun (WGS) entry which is preliminary data.</text>
</comment>
<dbReference type="EMBL" id="NBTY01000052">
    <property type="protein sequence ID" value="OTP77727.1"/>
    <property type="molecule type" value="Genomic_DNA"/>
</dbReference>
<dbReference type="Proteomes" id="UP000194546">
    <property type="component" value="Unassembled WGS sequence"/>
</dbReference>
<sequence length="47" mass="4959">MEGAMRRTRGFGGLSEGEGFWPGGWIIVEFAKAEFEAGLETGLAAAP</sequence>
<evidence type="ECO:0000313" key="1">
    <source>
        <dbReference type="EMBL" id="OTP77727.1"/>
    </source>
</evidence>
<dbReference type="AlphaFoldDB" id="A0A242N224"/>
<proteinExistence type="predicted"/>
<gene>
    <name evidence="1" type="ORF">PAMC26510_08640</name>
</gene>
<accession>A0A242N224</accession>
<protein>
    <submittedName>
        <fullName evidence="1">Uncharacterized protein</fullName>
    </submittedName>
</protein>